<organism evidence="2 3">
    <name type="scientific">Aureliella helgolandensis</name>
    <dbReference type="NCBI Taxonomy" id="2527968"/>
    <lineage>
        <taxon>Bacteria</taxon>
        <taxon>Pseudomonadati</taxon>
        <taxon>Planctomycetota</taxon>
        <taxon>Planctomycetia</taxon>
        <taxon>Pirellulales</taxon>
        <taxon>Pirellulaceae</taxon>
        <taxon>Aureliella</taxon>
    </lineage>
</organism>
<proteinExistence type="predicted"/>
<feature type="transmembrane region" description="Helical" evidence="1">
    <location>
        <begin position="114"/>
        <end position="136"/>
    </location>
</feature>
<evidence type="ECO:0000256" key="1">
    <source>
        <dbReference type="SAM" id="Phobius"/>
    </source>
</evidence>
<dbReference type="AlphaFoldDB" id="A0A518GAU3"/>
<dbReference type="Proteomes" id="UP000318017">
    <property type="component" value="Chromosome"/>
</dbReference>
<sequence>MRLVCLRTGLNLSPVPSPSKSALLGTLVRVLYPQALPLLRSVPKPPVLELCPQATVRKPPQARNEQGHAAPSRTAYFQQRQILTGHVKSGNRDEIATHNPWSYPMKMRLRTRPLFIALAAIPIFAVTACFAMLLLAGSSAGGTLASGRSVITYSDAITLKSAFSADTATIETAGKQIIVSPTALVVDGISVAEIDGKVTDVEVHINSGIVSFIADGRPVAISR</sequence>
<evidence type="ECO:0000313" key="2">
    <source>
        <dbReference type="EMBL" id="QDV25667.1"/>
    </source>
</evidence>
<dbReference type="EMBL" id="CP036298">
    <property type="protein sequence ID" value="QDV25667.1"/>
    <property type="molecule type" value="Genomic_DNA"/>
</dbReference>
<protein>
    <submittedName>
        <fullName evidence="2">Uncharacterized protein</fullName>
    </submittedName>
</protein>
<reference evidence="2 3" key="1">
    <citation type="submission" date="2019-02" db="EMBL/GenBank/DDBJ databases">
        <title>Deep-cultivation of Planctomycetes and their phenomic and genomic characterization uncovers novel biology.</title>
        <authorList>
            <person name="Wiegand S."/>
            <person name="Jogler M."/>
            <person name="Boedeker C."/>
            <person name="Pinto D."/>
            <person name="Vollmers J."/>
            <person name="Rivas-Marin E."/>
            <person name="Kohn T."/>
            <person name="Peeters S.H."/>
            <person name="Heuer A."/>
            <person name="Rast P."/>
            <person name="Oberbeckmann S."/>
            <person name="Bunk B."/>
            <person name="Jeske O."/>
            <person name="Meyerdierks A."/>
            <person name="Storesund J.E."/>
            <person name="Kallscheuer N."/>
            <person name="Luecker S."/>
            <person name="Lage O.M."/>
            <person name="Pohl T."/>
            <person name="Merkel B.J."/>
            <person name="Hornburger P."/>
            <person name="Mueller R.-W."/>
            <person name="Bruemmer F."/>
            <person name="Labrenz M."/>
            <person name="Spormann A.M."/>
            <person name="Op den Camp H."/>
            <person name="Overmann J."/>
            <person name="Amann R."/>
            <person name="Jetten M.S.M."/>
            <person name="Mascher T."/>
            <person name="Medema M.H."/>
            <person name="Devos D.P."/>
            <person name="Kaster A.-K."/>
            <person name="Ovreas L."/>
            <person name="Rohde M."/>
            <person name="Galperin M.Y."/>
            <person name="Jogler C."/>
        </authorList>
    </citation>
    <scope>NUCLEOTIDE SEQUENCE [LARGE SCALE GENOMIC DNA]</scope>
    <source>
        <strain evidence="2 3">Q31a</strain>
    </source>
</reference>
<evidence type="ECO:0000313" key="3">
    <source>
        <dbReference type="Proteomes" id="UP000318017"/>
    </source>
</evidence>
<name>A0A518GAU3_9BACT</name>
<accession>A0A518GAU3</accession>
<dbReference type="KEGG" id="ahel:Q31a_39940"/>
<keyword evidence="3" id="KW-1185">Reference proteome</keyword>
<keyword evidence="1" id="KW-0472">Membrane</keyword>
<gene>
    <name evidence="2" type="ORF">Q31a_39940</name>
</gene>
<keyword evidence="1" id="KW-0812">Transmembrane</keyword>
<keyword evidence="1" id="KW-1133">Transmembrane helix</keyword>